<proteinExistence type="predicted"/>
<accession>A0A9P6MUC1</accession>
<dbReference type="Gene3D" id="3.80.10.10">
    <property type="entry name" value="Ribonuclease Inhibitor"/>
    <property type="match status" value="1"/>
</dbReference>
<keyword evidence="3" id="KW-1185">Reference proteome</keyword>
<organism evidence="2 3">
    <name type="scientific">Entomortierella chlamydospora</name>
    <dbReference type="NCBI Taxonomy" id="101097"/>
    <lineage>
        <taxon>Eukaryota</taxon>
        <taxon>Fungi</taxon>
        <taxon>Fungi incertae sedis</taxon>
        <taxon>Mucoromycota</taxon>
        <taxon>Mortierellomycotina</taxon>
        <taxon>Mortierellomycetes</taxon>
        <taxon>Mortierellales</taxon>
        <taxon>Mortierellaceae</taxon>
        <taxon>Entomortierella</taxon>
    </lineage>
</organism>
<dbReference type="InterPro" id="IPR032675">
    <property type="entry name" value="LRR_dom_sf"/>
</dbReference>
<protein>
    <submittedName>
        <fullName evidence="2">Uncharacterized protein</fullName>
    </submittedName>
</protein>
<dbReference type="SUPFAM" id="SSF52047">
    <property type="entry name" value="RNI-like"/>
    <property type="match status" value="1"/>
</dbReference>
<name>A0A9P6MUC1_9FUNG</name>
<feature type="region of interest" description="Disordered" evidence="1">
    <location>
        <begin position="1048"/>
        <end position="1068"/>
    </location>
</feature>
<reference evidence="2" key="1">
    <citation type="journal article" date="2020" name="Fungal Divers.">
        <title>Resolving the Mortierellaceae phylogeny through synthesis of multi-gene phylogenetics and phylogenomics.</title>
        <authorList>
            <person name="Vandepol N."/>
            <person name="Liber J."/>
            <person name="Desiro A."/>
            <person name="Na H."/>
            <person name="Kennedy M."/>
            <person name="Barry K."/>
            <person name="Grigoriev I.V."/>
            <person name="Miller A.N."/>
            <person name="O'Donnell K."/>
            <person name="Stajich J.E."/>
            <person name="Bonito G."/>
        </authorList>
    </citation>
    <scope>NUCLEOTIDE SEQUENCE</scope>
    <source>
        <strain evidence="2">NRRL 2769</strain>
    </source>
</reference>
<evidence type="ECO:0000256" key="1">
    <source>
        <dbReference type="SAM" id="MobiDB-lite"/>
    </source>
</evidence>
<gene>
    <name evidence="2" type="ORF">BGZ80_011312</name>
</gene>
<dbReference type="Proteomes" id="UP000703661">
    <property type="component" value="Unassembled WGS sequence"/>
</dbReference>
<sequence length="1168" mass="132359">MSCYIEFQHSPFHRATLTSSVGSKLCSLFIYSGGGFRWTKVDVSIQVGTTLYTQTVNKGVEWTTSITLNEKFEDAVSYINVKFGDYTFSKGDFTISKATPEDQQLLKQNADRNAHLKFNRMTNDGSNERPLQEFRAYGSSKIIAIETIYNKITGEQVVRWKDIKRIFKNAEHLMYGGTSINFMTGDDLEDLDPPRIQYRPGIVLDVYMAGSGSSSALYSGDFISQQPQIATPNVETIVFMPSDKASGSPNPQQDLIEDVANMNLELQRCTGLESIDESLVVHPALLTRGSRRSLHEFQQLRLSYFQARTSGETNLATSIFSRAESVKEAIEQSISLEHGMDENGSQKDIVLAMRHIYGMLQEMKESQLQLHERMEANHQETLRAHQESDELQKRNALLQQEFHELTRETIIRVQGGVQALLTQNYELHENPIPRLFIILPKAKRLRDKLGKPFSDQFRLFFLCECGEHTMAEGSKIPHEIHLARHEGYDVEKPKELFEEYGSYILALMEIIKYGVAVGSAVMPALSHFKISENIEQIKEYVDLTEKTISGLVDESITFLKDQQTNTMDGIENGGDRPNYDKLEALAGADLRRLETYLSIKDKGRVLGNLYRIVTLEGHVKWVCIDHYRENYKEKAMHHLKDVIVANNGKFLEEKGNVVVSVASSTKANEFYKALANSRGVQELDIILAWDVTLEDLRNFHDAVSKANIIHLTVDGTKFVGPTLNLLNRGRRYDPLMELMSNGRIQSLQLKRIDNIFQRVSISSIVMAPRLRILKIAIIDFDDKTSRSILEKILECCPSLIELELEATKMDQPFKIIMEKLSALELLGIAAAPSADGAFELSLDFLKSTETLANNREVSRICLDNIMKVKINVATNQYDIPKHPIFLKELSRQYGPSIKHLDLRGLLNDSLAKVLDEVTMEKHFTVTTLIMDSGTLSSTGIGHMVQVIDRLMQLDNLGLSFNDLEDKYRLEKLEYLLKRHGKKLNALTLYVGGAEKWMPGLAESFPKRAEFPRLRDFQICCYDGAPFPRNCIQWVSDMISNPVHFPTPLSGDRMQDQDSVTEQSPRHSIDTTETCQHLKKFCFEDALLRPEDWATVIEALDMSELEDLSFQWSNISLEQLEHLGVRLASSTEDGSTTSSLSLDLRNTSVVKGTDASVMTLLNHIREKSR</sequence>
<dbReference type="EMBL" id="JAAAID010000897">
    <property type="protein sequence ID" value="KAG0013055.1"/>
    <property type="molecule type" value="Genomic_DNA"/>
</dbReference>
<dbReference type="AlphaFoldDB" id="A0A9P6MUC1"/>
<comment type="caution">
    <text evidence="2">The sequence shown here is derived from an EMBL/GenBank/DDBJ whole genome shotgun (WGS) entry which is preliminary data.</text>
</comment>
<evidence type="ECO:0000313" key="2">
    <source>
        <dbReference type="EMBL" id="KAG0013055.1"/>
    </source>
</evidence>
<evidence type="ECO:0000313" key="3">
    <source>
        <dbReference type="Proteomes" id="UP000703661"/>
    </source>
</evidence>